<dbReference type="Proteomes" id="UP000288805">
    <property type="component" value="Unassembled WGS sequence"/>
</dbReference>
<comment type="caution">
    <text evidence="2">The sequence shown here is derived from an EMBL/GenBank/DDBJ whole genome shotgun (WGS) entry which is preliminary data.</text>
</comment>
<evidence type="ECO:0000313" key="2">
    <source>
        <dbReference type="EMBL" id="RVW55664.1"/>
    </source>
</evidence>
<evidence type="ECO:0000256" key="1">
    <source>
        <dbReference type="SAM" id="MobiDB-lite"/>
    </source>
</evidence>
<gene>
    <name evidence="3" type="ORF">CK203_001692</name>
    <name evidence="2" type="ORF">CK203_096398</name>
</gene>
<sequence length="133" mass="15262">MIIDKGKEDHSATTVENLVTTRRNQQIRIKIPFWKIHDKPTDWKPTHPSNDRESHSNLASVDENSTTMEPGPFSKEQMELLQKMFNQSQQSHVTSVIGFRSLAQKGLGFGKTIDNAKMYSGLYLLKVNDYPER</sequence>
<name>A0A438F6M2_VITVI</name>
<reference evidence="2 4" key="1">
    <citation type="journal article" date="2018" name="PLoS Genet.">
        <title>Population sequencing reveals clonal diversity and ancestral inbreeding in the grapevine cultivar Chardonnay.</title>
        <authorList>
            <person name="Roach M.J."/>
            <person name="Johnson D.L."/>
            <person name="Bohlmann J."/>
            <person name="van Vuuren H.J."/>
            <person name="Jones S.J."/>
            <person name="Pretorius I.S."/>
            <person name="Schmidt S.A."/>
            <person name="Borneman A.R."/>
        </authorList>
    </citation>
    <scope>NUCLEOTIDE SEQUENCE [LARGE SCALE GENOMIC DNA]</scope>
    <source>
        <strain evidence="4">cv. Chardonnay</strain>
        <strain evidence="2">I10V1</strain>
        <tissue evidence="2">Leaf</tissue>
    </source>
</reference>
<feature type="compositionally biased region" description="Basic and acidic residues" evidence="1">
    <location>
        <begin position="39"/>
        <end position="55"/>
    </location>
</feature>
<feature type="region of interest" description="Disordered" evidence="1">
    <location>
        <begin position="39"/>
        <end position="72"/>
    </location>
</feature>
<feature type="compositionally biased region" description="Polar residues" evidence="1">
    <location>
        <begin position="56"/>
        <end position="68"/>
    </location>
</feature>
<dbReference type="AlphaFoldDB" id="A0A438F6M2"/>
<dbReference type="EMBL" id="QGNW01001110">
    <property type="protein sequence ID" value="RVW55664.1"/>
    <property type="molecule type" value="Genomic_DNA"/>
</dbReference>
<proteinExistence type="predicted"/>
<accession>A0A438F6M2</accession>
<dbReference type="EMBL" id="QGNW01000004">
    <property type="protein sequence ID" value="RVX21697.1"/>
    <property type="molecule type" value="Genomic_DNA"/>
</dbReference>
<protein>
    <submittedName>
        <fullName evidence="2">Uncharacterized protein</fullName>
    </submittedName>
</protein>
<evidence type="ECO:0000313" key="4">
    <source>
        <dbReference type="Proteomes" id="UP000288805"/>
    </source>
</evidence>
<organism evidence="2 4">
    <name type="scientific">Vitis vinifera</name>
    <name type="common">Grape</name>
    <dbReference type="NCBI Taxonomy" id="29760"/>
    <lineage>
        <taxon>Eukaryota</taxon>
        <taxon>Viridiplantae</taxon>
        <taxon>Streptophyta</taxon>
        <taxon>Embryophyta</taxon>
        <taxon>Tracheophyta</taxon>
        <taxon>Spermatophyta</taxon>
        <taxon>Magnoliopsida</taxon>
        <taxon>eudicotyledons</taxon>
        <taxon>Gunneridae</taxon>
        <taxon>Pentapetalae</taxon>
        <taxon>rosids</taxon>
        <taxon>Vitales</taxon>
        <taxon>Vitaceae</taxon>
        <taxon>Viteae</taxon>
        <taxon>Vitis</taxon>
    </lineage>
</organism>
<evidence type="ECO:0000313" key="3">
    <source>
        <dbReference type="EMBL" id="RVX21697.1"/>
    </source>
</evidence>